<evidence type="ECO:0000313" key="4">
    <source>
        <dbReference type="Proteomes" id="UP000001811"/>
    </source>
</evidence>
<dbReference type="PANTHER" id="PTHR31075:SF3">
    <property type="entry name" value="CENTROSOMAL PROTEIN OF 85 KDA"/>
    <property type="match status" value="1"/>
</dbReference>
<dbReference type="Pfam" id="PF24555">
    <property type="entry name" value="CC4_CEP85"/>
    <property type="match status" value="1"/>
</dbReference>
<dbReference type="Proteomes" id="UP000001811">
    <property type="component" value="Chromosome 13"/>
</dbReference>
<feature type="domain" description="Centrosomal protein of 85 kDa-like CC4 coiled-coil" evidence="2">
    <location>
        <begin position="464"/>
        <end position="547"/>
    </location>
</feature>
<sequence>AMQEKYPSERIAHATSPDFCSSSGSSSFQPIKSHITIPTAHVMPSTLGNSPAKPNSTPAGPSSSKLPLSGLAESVGMTRNGDLGAMKRSPGLSRDLMYLCGAAGDNGVEQSWFPAVGHEREEQVRKFDIPRMESTLNQSAVMETLYSDPHYRVHFHSPRTDTNKELYKVLPEAKKAPGSGAVFERNGPHTSNSGVHPLGLQPAPGLSKALPSQVWQPSSDPWHPREQSCELSTCRQQLELIRLQMEQMQLQNGAICHHPAAFTPLLPTLEPAQWISILNSNEHLLKEKELLIDKQRKHISQLEQKVRESELQVHSALLGRPAAPFGDVCLLRLQELQRENTFLRAQFAQKTEALSKEKIELEKKLSASEVEVQLIRESLKVTLQKHSEEGKKQEERLKDSELKSTELQERVTELESLLEESREACREKEVQLESLREREAELSSRCNLQDAQAEQTASGEGPRAEMESWQRECDSLRKIVEKQQQKMDQLHSQVQSLEQEVAQEEETSQVLREEAQRRETALQQLRTAVKELSVQNQDLIEKNLTLQEHLRQAQPGSPPSPDTAQLAFELHQELAGCLQDLQAVCSIATQRAQGHDPNLSLLLGIHSTQHPGTQLDLQKPDVIKRKLEEVQQLRRDIEDLRTTMSDRYAQDMGENCATQ</sequence>
<feature type="compositionally biased region" description="Polar residues" evidence="1">
    <location>
        <begin position="446"/>
        <end position="458"/>
    </location>
</feature>
<reference evidence="3 4" key="1">
    <citation type="journal article" date="2011" name="Nature">
        <title>A high-resolution map of human evolutionary constraint using 29 mammals.</title>
        <authorList>
            <person name="Lindblad-Toh K."/>
            <person name="Garber M."/>
            <person name="Zuk O."/>
            <person name="Lin M.F."/>
            <person name="Parker B.J."/>
            <person name="Washietl S."/>
            <person name="Kheradpour P."/>
            <person name="Ernst J."/>
            <person name="Jordan G."/>
            <person name="Mauceli E."/>
            <person name="Ward L.D."/>
            <person name="Lowe C.B."/>
            <person name="Holloway A.K."/>
            <person name="Clamp M."/>
            <person name="Gnerre S."/>
            <person name="Alfoldi J."/>
            <person name="Beal K."/>
            <person name="Chang J."/>
            <person name="Clawson H."/>
            <person name="Cuff J."/>
            <person name="Di Palma F."/>
            <person name="Fitzgerald S."/>
            <person name="Flicek P."/>
            <person name="Guttman M."/>
            <person name="Hubisz M.J."/>
            <person name="Jaffe D.B."/>
            <person name="Jungreis I."/>
            <person name="Kent W.J."/>
            <person name="Kostka D."/>
            <person name="Lara M."/>
            <person name="Martins A.L."/>
            <person name="Massingham T."/>
            <person name="Moltke I."/>
            <person name="Raney B.J."/>
            <person name="Rasmussen M.D."/>
            <person name="Robinson J."/>
            <person name="Stark A."/>
            <person name="Vilella A.J."/>
            <person name="Wen J."/>
            <person name="Xie X."/>
            <person name="Zody M.C."/>
            <person name="Baldwin J."/>
            <person name="Bloom T."/>
            <person name="Chin C.W."/>
            <person name="Heiman D."/>
            <person name="Nicol R."/>
            <person name="Nusbaum C."/>
            <person name="Young S."/>
            <person name="Wilkinson J."/>
            <person name="Worley K.C."/>
            <person name="Kovar C.L."/>
            <person name="Muzny D.M."/>
            <person name="Gibbs R.A."/>
            <person name="Cree A."/>
            <person name="Dihn H.H."/>
            <person name="Fowler G."/>
            <person name="Jhangiani S."/>
            <person name="Joshi V."/>
            <person name="Lee S."/>
            <person name="Lewis L.R."/>
            <person name="Nazareth L.V."/>
            <person name="Okwuonu G."/>
            <person name="Santibanez J."/>
            <person name="Warren W.C."/>
            <person name="Mardis E.R."/>
            <person name="Weinstock G.M."/>
            <person name="Wilson R.K."/>
            <person name="Delehaunty K."/>
            <person name="Dooling D."/>
            <person name="Fronik C."/>
            <person name="Fulton L."/>
            <person name="Fulton B."/>
            <person name="Graves T."/>
            <person name="Minx P."/>
            <person name="Sodergren E."/>
            <person name="Birney E."/>
            <person name="Margulies E.H."/>
            <person name="Herrero J."/>
            <person name="Green E.D."/>
            <person name="Haussler D."/>
            <person name="Siepel A."/>
            <person name="Goldman N."/>
            <person name="Pollard K.S."/>
            <person name="Pedersen J.S."/>
            <person name="Lander E.S."/>
            <person name="Kellis M."/>
        </authorList>
    </citation>
    <scope>NUCLEOTIDE SEQUENCE [LARGE SCALE GENOMIC DNA]</scope>
    <source>
        <strain evidence="3 4">Thorbecke inbred</strain>
    </source>
</reference>
<feature type="compositionally biased region" description="Low complexity" evidence="1">
    <location>
        <begin position="58"/>
        <end position="69"/>
    </location>
</feature>
<protein>
    <submittedName>
        <fullName evidence="3">Centrosomal protein 85</fullName>
    </submittedName>
</protein>
<dbReference type="GeneTree" id="ENSGT00620000087993"/>
<dbReference type="GO" id="GO:0005813">
    <property type="term" value="C:centrosome"/>
    <property type="evidence" value="ECO:0007669"/>
    <property type="project" value="TreeGrafter"/>
</dbReference>
<reference evidence="3" key="2">
    <citation type="submission" date="2025-08" db="UniProtKB">
        <authorList>
            <consortium name="Ensembl"/>
        </authorList>
    </citation>
    <scope>IDENTIFICATION</scope>
    <source>
        <strain evidence="3">Thorbecke</strain>
    </source>
</reference>
<feature type="region of interest" description="Disordered" evidence="1">
    <location>
        <begin position="1"/>
        <end position="69"/>
    </location>
</feature>
<accession>A0A5F9C363</accession>
<proteinExistence type="predicted"/>
<feature type="region of interest" description="Disordered" evidence="1">
    <location>
        <begin position="385"/>
        <end position="404"/>
    </location>
</feature>
<organism evidence="3 4">
    <name type="scientific">Oryctolagus cuniculus</name>
    <name type="common">Rabbit</name>
    <dbReference type="NCBI Taxonomy" id="9986"/>
    <lineage>
        <taxon>Eukaryota</taxon>
        <taxon>Metazoa</taxon>
        <taxon>Chordata</taxon>
        <taxon>Craniata</taxon>
        <taxon>Vertebrata</taxon>
        <taxon>Euteleostomi</taxon>
        <taxon>Mammalia</taxon>
        <taxon>Eutheria</taxon>
        <taxon>Euarchontoglires</taxon>
        <taxon>Glires</taxon>
        <taxon>Lagomorpha</taxon>
        <taxon>Leporidae</taxon>
        <taxon>Oryctolagus</taxon>
    </lineage>
</organism>
<dbReference type="InterPro" id="IPR058190">
    <property type="entry name" value="CC4_CEP85"/>
</dbReference>
<evidence type="ECO:0000259" key="2">
    <source>
        <dbReference type="Pfam" id="PF24555"/>
    </source>
</evidence>
<feature type="region of interest" description="Disordered" evidence="1">
    <location>
        <begin position="443"/>
        <end position="465"/>
    </location>
</feature>
<feature type="compositionally biased region" description="Polar residues" evidence="1">
    <location>
        <begin position="46"/>
        <end position="57"/>
    </location>
</feature>
<keyword evidence="4" id="KW-1185">Reference proteome</keyword>
<dbReference type="InterPro" id="IPR040210">
    <property type="entry name" value="Cep85/Cep85L"/>
</dbReference>
<gene>
    <name evidence="3" type="primary">CEP85</name>
</gene>
<dbReference type="EMBL" id="AAGW02062861">
    <property type="status" value="NOT_ANNOTATED_CDS"/>
    <property type="molecule type" value="Genomic_DNA"/>
</dbReference>
<evidence type="ECO:0000256" key="1">
    <source>
        <dbReference type="SAM" id="MobiDB-lite"/>
    </source>
</evidence>
<dbReference type="PANTHER" id="PTHR31075">
    <property type="entry name" value="CENTROSOMAL PROTEIN OF 85 KDA"/>
    <property type="match status" value="1"/>
</dbReference>
<dbReference type="Ensembl" id="ENSOCUT00000039585.1">
    <property type="protein sequence ID" value="ENSOCUP00000028169.1"/>
    <property type="gene ID" value="ENSOCUG00000016916.4"/>
</dbReference>
<feature type="compositionally biased region" description="Basic and acidic residues" evidence="1">
    <location>
        <begin position="1"/>
        <end position="12"/>
    </location>
</feature>
<evidence type="ECO:0000313" key="3">
    <source>
        <dbReference type="Ensembl" id="ENSOCUP00000028169.1"/>
    </source>
</evidence>
<reference evidence="3" key="3">
    <citation type="submission" date="2025-09" db="UniProtKB">
        <authorList>
            <consortium name="Ensembl"/>
        </authorList>
    </citation>
    <scope>IDENTIFICATION</scope>
    <source>
        <strain evidence="3">Thorbecke</strain>
    </source>
</reference>
<dbReference type="EMBL" id="AAGW02062860">
    <property type="status" value="NOT_ANNOTATED_CDS"/>
    <property type="molecule type" value="Genomic_DNA"/>
</dbReference>
<dbReference type="Bgee" id="ENSOCUG00000016916">
    <property type="expression patterns" value="Expressed in skeletal muscle tissue and 17 other cell types or tissues"/>
</dbReference>
<dbReference type="AlphaFoldDB" id="A0A5F9C363"/>
<name>A0A5F9C363_RABIT</name>